<dbReference type="EMBL" id="CP025003">
    <property type="protein sequence ID" value="ATZ94815.1"/>
    <property type="molecule type" value="Genomic_DNA"/>
</dbReference>
<gene>
    <name evidence="1" type="ORF">CVE23_12985</name>
</gene>
<dbReference type="AlphaFoldDB" id="A0A2K8QP17"/>
<accession>A0A2K8QP17</accession>
<keyword evidence="2" id="KW-1185">Reference proteome</keyword>
<proteinExistence type="predicted"/>
<organism evidence="1 2">
    <name type="scientific">Dickeya fangzhongdai</name>
    <dbReference type="NCBI Taxonomy" id="1778540"/>
    <lineage>
        <taxon>Bacteria</taxon>
        <taxon>Pseudomonadati</taxon>
        <taxon>Pseudomonadota</taxon>
        <taxon>Gammaproteobacteria</taxon>
        <taxon>Enterobacterales</taxon>
        <taxon>Pectobacteriaceae</taxon>
        <taxon>Dickeya</taxon>
    </lineage>
</organism>
<evidence type="ECO:0000313" key="2">
    <source>
        <dbReference type="Proteomes" id="UP000231901"/>
    </source>
</evidence>
<dbReference type="KEGG" id="dfn:CVE23_12985"/>
<reference evidence="2" key="1">
    <citation type="journal article" date="2018" name="Genome Announc.">
        <title>Complete genome sequence of a Dickeya fangzhongdai type strain causing bleeding canker of pear tree trunks.</title>
        <authorList>
            <person name="Zhao Y."/>
            <person name="Tian Y."/>
            <person name="Li X."/>
            <person name="Hu B."/>
        </authorList>
    </citation>
    <scope>NUCLEOTIDE SEQUENCE [LARGE SCALE GENOMIC DNA]</scope>
    <source>
        <strain evidence="2">DSM 101947</strain>
    </source>
</reference>
<evidence type="ECO:0000313" key="1">
    <source>
        <dbReference type="EMBL" id="ATZ94815.1"/>
    </source>
</evidence>
<protein>
    <submittedName>
        <fullName evidence="1">Uncharacterized protein</fullName>
    </submittedName>
</protein>
<name>A0A2K8QP17_9GAMM</name>
<dbReference type="Proteomes" id="UP000231901">
    <property type="component" value="Chromosome"/>
</dbReference>
<sequence length="71" mass="8072">MQRQAMGVALHIVLLPFLNYCIAQLIHTMPTFCRLFFCPRFRHAPCLNECLCESVNARVSSEQPFLSGKTA</sequence>